<feature type="transmembrane region" description="Helical" evidence="7">
    <location>
        <begin position="384"/>
        <end position="400"/>
    </location>
</feature>
<evidence type="ECO:0000313" key="12">
    <source>
        <dbReference type="RefSeq" id="XP_031406548.1"/>
    </source>
</evidence>
<dbReference type="Proteomes" id="UP000515151">
    <property type="component" value="Chromosome 7"/>
</dbReference>
<feature type="transmembrane region" description="Helical" evidence="7">
    <location>
        <begin position="188"/>
        <end position="215"/>
    </location>
</feature>
<feature type="transmembrane region" description="Helical" evidence="7">
    <location>
        <begin position="36"/>
        <end position="56"/>
    </location>
</feature>
<dbReference type="AlphaFoldDB" id="A0A218XN67"/>
<gene>
    <name evidence="12" type="primary">LOC116215108</name>
    <name evidence="9" type="ORF">CDL15_Pgr012181</name>
</gene>
<comment type="subcellular location">
    <subcellularLocation>
        <location evidence="1">Membrane</location>
    </subcellularLocation>
</comment>
<evidence type="ECO:0000256" key="1">
    <source>
        <dbReference type="ARBA" id="ARBA00004370"/>
    </source>
</evidence>
<dbReference type="Proteomes" id="UP000197138">
    <property type="component" value="Unassembled WGS sequence"/>
</dbReference>
<evidence type="ECO:0000256" key="7">
    <source>
        <dbReference type="SAM" id="Phobius"/>
    </source>
</evidence>
<protein>
    <submittedName>
        <fullName evidence="12">Probable amino acid permease 7</fullName>
    </submittedName>
</protein>
<name>A0A218XN67_PUNGR</name>
<dbReference type="InterPro" id="IPR013057">
    <property type="entry name" value="AA_transpt_TM"/>
</dbReference>
<dbReference type="EMBL" id="MTKT01001111">
    <property type="protein sequence ID" value="OWM85931.1"/>
    <property type="molecule type" value="Genomic_DNA"/>
</dbReference>
<reference evidence="10" key="1">
    <citation type="journal article" date="2017" name="Plant J.">
        <title>The pomegranate (Punica granatum L.) genome and the genomics of punicalagin biosynthesis.</title>
        <authorList>
            <person name="Qin G."/>
            <person name="Xu C."/>
            <person name="Ming R."/>
            <person name="Tang H."/>
            <person name="Guyot R."/>
            <person name="Kramer E.M."/>
            <person name="Hu Y."/>
            <person name="Yi X."/>
            <person name="Qi Y."/>
            <person name="Xu X."/>
            <person name="Gao Z."/>
            <person name="Pan H."/>
            <person name="Jian J."/>
            <person name="Tian Y."/>
            <person name="Yue Z."/>
            <person name="Xu Y."/>
        </authorList>
    </citation>
    <scope>NUCLEOTIDE SEQUENCE [LARGE SCALE GENOMIC DNA]</scope>
    <source>
        <strain evidence="10">cv. Dabenzi</strain>
    </source>
</reference>
<feature type="transmembrane region" description="Helical" evidence="7">
    <location>
        <begin position="317"/>
        <end position="337"/>
    </location>
</feature>
<organism evidence="9 10">
    <name type="scientific">Punica granatum</name>
    <name type="common">Pomegranate</name>
    <dbReference type="NCBI Taxonomy" id="22663"/>
    <lineage>
        <taxon>Eukaryota</taxon>
        <taxon>Viridiplantae</taxon>
        <taxon>Streptophyta</taxon>
        <taxon>Embryophyta</taxon>
        <taxon>Tracheophyta</taxon>
        <taxon>Spermatophyta</taxon>
        <taxon>Magnoliopsida</taxon>
        <taxon>eudicotyledons</taxon>
        <taxon>Gunneridae</taxon>
        <taxon>Pentapetalae</taxon>
        <taxon>rosids</taxon>
        <taxon>malvids</taxon>
        <taxon>Myrtales</taxon>
        <taxon>Lythraceae</taxon>
        <taxon>Punica</taxon>
    </lineage>
</organism>
<proteinExistence type="predicted"/>
<feature type="transmembrane region" description="Helical" evidence="7">
    <location>
        <begin position="235"/>
        <end position="256"/>
    </location>
</feature>
<evidence type="ECO:0000256" key="3">
    <source>
        <dbReference type="ARBA" id="ARBA00022692"/>
    </source>
</evidence>
<keyword evidence="11" id="KW-1185">Reference proteome</keyword>
<evidence type="ECO:0000313" key="11">
    <source>
        <dbReference type="Proteomes" id="UP000515151"/>
    </source>
</evidence>
<sequence length="468" mass="51924">MGGEVTEEENADLNASLIRRDDASEVNLLERTGTTWTAVAHILTGVAGVGVLSLAWSVAQLGWILGPLCIIIFAAMTLFSTFLLAECYRHPDPEHGPLRNRSFMEASKLYLGDKHQAIFGFLVQFTIFGLTVVFTSTAGSSLRAIQQSNCYHKYGHDAPCQYGDNLYMTLFGFVHIFLSQIPNFHSTIWISITSLVTSSCFSFIGIGLGLAKVIGNGTVKGSITGVPGSDSARKTFLVFTALADIAFATPFAIILFEIEDTLKSPPPVNKTMKVASTVAVSIITLFYLTYGCIGYAAFGESTPENLLTGFGFYEPYWLVDFANACVVIYLMGAYQIYGQAGFSTLERWFRERFPESRLLNKSYSFKFPLLPTTQMNLFRTCFRTFYVVIATLIAVIFPYFTSVIGVVGTVIFWPSVVYGPVRMYLVQRQVRTWSRKWILLTAFNIVGFIITVIGFIGSLEELVRAKIN</sequence>
<keyword evidence="2" id="KW-0813">Transport</keyword>
<dbReference type="GeneID" id="116215108"/>
<evidence type="ECO:0000313" key="10">
    <source>
        <dbReference type="Proteomes" id="UP000197138"/>
    </source>
</evidence>
<feature type="domain" description="Amino acid transporter transmembrane" evidence="8">
    <location>
        <begin position="31"/>
        <end position="459"/>
    </location>
</feature>
<evidence type="ECO:0000256" key="6">
    <source>
        <dbReference type="ARBA" id="ARBA00023136"/>
    </source>
</evidence>
<feature type="transmembrane region" description="Helical" evidence="7">
    <location>
        <begin position="63"/>
        <end position="85"/>
    </location>
</feature>
<evidence type="ECO:0000313" key="9">
    <source>
        <dbReference type="EMBL" id="OWM85931.1"/>
    </source>
</evidence>
<reference evidence="9" key="2">
    <citation type="submission" date="2017-06" db="EMBL/GenBank/DDBJ databases">
        <title>The pomegranate genome and the genomics of punicalagin biosynthesis.</title>
        <authorList>
            <person name="Xu C."/>
        </authorList>
    </citation>
    <scope>NUCLEOTIDE SEQUENCE [LARGE SCALE GENOMIC DNA]</scope>
    <source>
        <tissue evidence="9">Fresh leaf</tissue>
    </source>
</reference>
<dbReference type="GO" id="GO:0016020">
    <property type="term" value="C:membrane"/>
    <property type="evidence" value="ECO:0007669"/>
    <property type="project" value="UniProtKB-SubCell"/>
</dbReference>
<feature type="transmembrane region" description="Helical" evidence="7">
    <location>
        <begin position="437"/>
        <end position="459"/>
    </location>
</feature>
<keyword evidence="6 7" id="KW-0472">Membrane</keyword>
<keyword evidence="3 7" id="KW-0812">Transmembrane</keyword>
<keyword evidence="5 7" id="KW-1133">Transmembrane helix</keyword>
<dbReference type="PANTHER" id="PTHR48017">
    <property type="entry name" value="OS05G0424000 PROTEIN-RELATED"/>
    <property type="match status" value="1"/>
</dbReference>
<evidence type="ECO:0000256" key="2">
    <source>
        <dbReference type="ARBA" id="ARBA00022448"/>
    </source>
</evidence>
<dbReference type="RefSeq" id="XP_031406548.1">
    <property type="nucleotide sequence ID" value="XM_031550688.1"/>
</dbReference>
<feature type="transmembrane region" description="Helical" evidence="7">
    <location>
        <begin position="117"/>
        <end position="138"/>
    </location>
</feature>
<feature type="transmembrane region" description="Helical" evidence="7">
    <location>
        <begin position="277"/>
        <end position="297"/>
    </location>
</feature>
<keyword evidence="4" id="KW-0029">Amino-acid transport</keyword>
<dbReference type="OrthoDB" id="40134at2759"/>
<dbReference type="GO" id="GO:0006865">
    <property type="term" value="P:amino acid transport"/>
    <property type="evidence" value="ECO:0007669"/>
    <property type="project" value="UniProtKB-KW"/>
</dbReference>
<evidence type="ECO:0000256" key="5">
    <source>
        <dbReference type="ARBA" id="ARBA00022989"/>
    </source>
</evidence>
<accession>A0A218XN67</accession>
<evidence type="ECO:0000256" key="4">
    <source>
        <dbReference type="ARBA" id="ARBA00022970"/>
    </source>
</evidence>
<evidence type="ECO:0000259" key="8">
    <source>
        <dbReference type="Pfam" id="PF01490"/>
    </source>
</evidence>
<reference evidence="12" key="4">
    <citation type="submission" date="2025-04" db="UniProtKB">
        <authorList>
            <consortium name="RefSeq"/>
        </authorList>
    </citation>
    <scope>IDENTIFICATION</scope>
    <source>
        <tissue evidence="12">Leaf</tissue>
    </source>
</reference>
<dbReference type="Pfam" id="PF01490">
    <property type="entry name" value="Aa_trans"/>
    <property type="match status" value="1"/>
</dbReference>
<reference evidence="11" key="3">
    <citation type="journal article" date="2020" name="Plant Biotechnol. J.">
        <title>The pomegranate (Punica granatum L.) draft genome dissects genetic divergence between soft- and hard-seeded cultivars.</title>
        <authorList>
            <person name="Luo X."/>
            <person name="Li H."/>
            <person name="Wu Z."/>
            <person name="Yao W."/>
            <person name="Zhao P."/>
            <person name="Cao D."/>
            <person name="Yu H."/>
            <person name="Li K."/>
            <person name="Poudel K."/>
            <person name="Zhao D."/>
            <person name="Zhang F."/>
            <person name="Xia X."/>
            <person name="Chen L."/>
            <person name="Wang Q."/>
            <person name="Jing D."/>
            <person name="Cao S."/>
        </authorList>
    </citation>
    <scope>NUCLEOTIDE SEQUENCE [LARGE SCALE GENOMIC DNA]</scope>
</reference>